<feature type="compositionally biased region" description="Polar residues" evidence="2">
    <location>
        <begin position="78"/>
        <end position="91"/>
    </location>
</feature>
<feature type="compositionally biased region" description="Basic and acidic residues" evidence="2">
    <location>
        <begin position="26"/>
        <end position="50"/>
    </location>
</feature>
<feature type="region of interest" description="Disordered" evidence="2">
    <location>
        <begin position="3287"/>
        <end position="3327"/>
    </location>
</feature>
<feature type="coiled-coil region" evidence="1">
    <location>
        <begin position="2235"/>
        <end position="2262"/>
    </location>
</feature>
<feature type="compositionally biased region" description="Polar residues" evidence="2">
    <location>
        <begin position="10"/>
        <end position="25"/>
    </location>
</feature>
<evidence type="ECO:0000313" key="5">
    <source>
        <dbReference type="Proteomes" id="UP000838756"/>
    </source>
</evidence>
<dbReference type="PROSITE" id="PS50132">
    <property type="entry name" value="RGS"/>
    <property type="match status" value="1"/>
</dbReference>
<keyword evidence="5" id="KW-1185">Reference proteome</keyword>
<evidence type="ECO:0000313" key="4">
    <source>
        <dbReference type="EMBL" id="CAH2240474.1"/>
    </source>
</evidence>
<feature type="coiled-coil region" evidence="1">
    <location>
        <begin position="1731"/>
        <end position="1784"/>
    </location>
</feature>
<feature type="coiled-coil region" evidence="1">
    <location>
        <begin position="434"/>
        <end position="461"/>
    </location>
</feature>
<keyword evidence="1" id="KW-0175">Coiled coil</keyword>
<feature type="region of interest" description="Disordered" evidence="2">
    <location>
        <begin position="140"/>
        <end position="175"/>
    </location>
</feature>
<feature type="compositionally biased region" description="Basic and acidic residues" evidence="2">
    <location>
        <begin position="3295"/>
        <end position="3327"/>
    </location>
</feature>
<feature type="coiled-coil region" evidence="1">
    <location>
        <begin position="2102"/>
        <end position="2176"/>
    </location>
</feature>
<feature type="compositionally biased region" description="Basic and acidic residues" evidence="2">
    <location>
        <begin position="63"/>
        <end position="77"/>
    </location>
</feature>
<feature type="coiled-coil region" evidence="1">
    <location>
        <begin position="3530"/>
        <end position="3582"/>
    </location>
</feature>
<feature type="compositionally biased region" description="Polar residues" evidence="2">
    <location>
        <begin position="51"/>
        <end position="60"/>
    </location>
</feature>
<feature type="coiled-coil region" evidence="1">
    <location>
        <begin position="626"/>
        <end position="749"/>
    </location>
</feature>
<feature type="coiled-coil region" evidence="1">
    <location>
        <begin position="910"/>
        <end position="945"/>
    </location>
</feature>
<dbReference type="Proteomes" id="UP000838756">
    <property type="component" value="Unassembled WGS sequence"/>
</dbReference>
<feature type="region of interest" description="Disordered" evidence="2">
    <location>
        <begin position="1"/>
        <end position="109"/>
    </location>
</feature>
<feature type="compositionally biased region" description="Basic and acidic residues" evidence="2">
    <location>
        <begin position="140"/>
        <end position="161"/>
    </location>
</feature>
<feature type="coiled-coil region" evidence="1">
    <location>
        <begin position="1238"/>
        <end position="1265"/>
    </location>
</feature>
<gene>
    <name evidence="4" type="primary">jg24207</name>
    <name evidence="4" type="ORF">PAEG_LOCUS17057</name>
</gene>
<evidence type="ECO:0000259" key="3">
    <source>
        <dbReference type="PROSITE" id="PS50132"/>
    </source>
</evidence>
<name>A0A8S4RTP3_9NEOP</name>
<feature type="region of interest" description="Disordered" evidence="2">
    <location>
        <begin position="2912"/>
        <end position="2935"/>
    </location>
</feature>
<feature type="domain" description="RGS" evidence="3">
    <location>
        <begin position="2592"/>
        <end position="2685"/>
    </location>
</feature>
<feature type="coiled-coil region" evidence="1">
    <location>
        <begin position="2568"/>
        <end position="2617"/>
    </location>
</feature>
<evidence type="ECO:0000256" key="2">
    <source>
        <dbReference type="SAM" id="MobiDB-lite"/>
    </source>
</evidence>
<feature type="region of interest" description="Disordered" evidence="2">
    <location>
        <begin position="3455"/>
        <end position="3485"/>
    </location>
</feature>
<dbReference type="OrthoDB" id="10532794at2759"/>
<feature type="coiled-coil region" evidence="1">
    <location>
        <begin position="2642"/>
        <end position="2676"/>
    </location>
</feature>
<proteinExistence type="predicted"/>
<evidence type="ECO:0000256" key="1">
    <source>
        <dbReference type="SAM" id="Coils"/>
    </source>
</evidence>
<dbReference type="EMBL" id="CAKXAJ010025524">
    <property type="protein sequence ID" value="CAH2240474.1"/>
    <property type="molecule type" value="Genomic_DNA"/>
</dbReference>
<feature type="coiled-coil region" evidence="1">
    <location>
        <begin position="490"/>
        <end position="580"/>
    </location>
</feature>
<sequence>MEEMKKSESKTGQSSKVTLETMNKVQNEHDRVLNVHESAGHDSKSKHSQEIESQSNNLTKSALRVDKYTVQSDESKSSQHIASDSNTISENQFDEINERKKSGSKDKIKNEQKGEICAKVFYRSLKKIVQGTKKYENINKDKTDNLRNEENLKTGVKENAGEKSAGNVTKIGQDDIPDNVKKKVKKYGVPEKVQERNIKYLDDEKLEDKEKNEQIKYVTEKVQHFKITDVEDTEEMLDTARVHEIIKREEENADGLKELKGDEKFEEFDKSFQQDDVTEEILGKVDDEFEKVQKNRNWVKEVDESVEKSKDINVLGEKFKDYEKKDKQVKVPEEKLSKINVLEEFEQGQAKLNGLKAEEKITQDKDKIPPVEEIKQFGEKLIRVREVQESLEQVKDQIETVNQIKKFEDNDQRVKVDGKIFDDVVHVHENDEQVQEKLDGVQEIEESVEQVKDKSEHLDQIKEFGEKDQHVEVSEQKLDMVKVHDEFYKIQVKIDEAKEVEEELKQIKSLKETKKFQEKVQQVKDADKIIEKVHEEIKEVEVKQDGDKDEKSVEQVKVKNELLNKEFEKKDQHVEFAEEKLDIVKVHDEFEQLQIKQEGAKEVGERVKQGKSVEATKVWEEKVKQLKDADKIIEKMHEEFKEVEVKLDDKEVEESVNQVKDKNELLNQEFEKKDHDVEVADEKLNIVKVHDKFEQLQVKLDEAKEVKEKVKQGKSVEETKEFKEKVQKLKDADKIIEKVHDEFKEVEERHKKATQFKDRFKKPVEQIKEYEEKVIDKFNQVTETLDDVKEVEKRYEPVKDIIKPLERLNEIVKNAEKVKKAEEIYDQAELHEKIEQVLKKLDGVKVDDKDKYRVEERVLDNEEKVPEKLNKGEDNVVDQLKEQERLEVKAETSEVLLDKKVKEMVEAIVKKRVEEKIQEKVAEVREEVEERVKEMVQKIIVKEVEEKDNRKYGLKKKNQILIFLKNAKEKMKKTRKLVHQTVGLKNMSKDTFSDTENHEKKGAKFLCFIRKVIENTKKSKETIKKKMGIKQELCDKVKDEELKEYGKILKQEFQEKYVRQKKGFEEKEDFTEHKESQEVRVKDVNIENSEKIIDGSEEKIVTEKEDNVAKTGKRIDEIKVKVKQFEYQVDDRDEKLKEEVDTEDNVKDEVKLKQEGFKCANKFLSNFKMFIEKTKRTKKVMREKLGMKYDKVGDEQALNGEYKERDYVNVTDVENIKIKDTDEVKVQEGRVEERGKLVQDIKEKAKKLEHQVEGKDEKLQQEVDTKRSLKNQLKHKLKGVMFRNKLLSSFQRVMEKTKQIKKKTEEKSGIEFVNIKDEKGENISNVKIKVAGENDEEDEENMKTKEANKVIIQKNYENKLDQDKEKKGVVSEDELKQQPKGLACANNILNSLKKFTSKTKKLKEIIRRNVKVHTINDKNEIELSKDRVETEFGSEVNVKKLNLEGDKMYKTVEDQVEKPDGLKVQLKLKGSKCASNFFKCSKIIRDTKKTICGKFVKKMRLKGTINDTQKYDEMSEIVKKKVQEELKGKVKEVKLEFEDKVKEMVEKIVKKQVEENLNKVCKESGKKKAQGIVKNEEVEKIVKGIMKRVEKKVVEKNEDAILVNHREFLEKGKQIVVNEHTYKELVKGSVREPNEEKVEEIIKEVHGKVEEKRKECYDIVNKIKDEVFQRFLQSMEKVKGKGEKSYEKVKGIEQKHTEKVEKIVEEVKDDLLQRFLQSIEKVQVKPKNSEVVQIKEDLRKDEKLAKQVEAEGFQRLLQGFDKVKAEFEEKIKEGSENKEFLEVRGKPSGHVEEEFEDKYKAKVAEKTKVEIKNVGESVKGVDHKREVKKIVEEVFQRFLQGFEERKAGGKEIEGEVKEFQIRGERPRHEIKGEVENKYKIAKETQPDYTTKAEEIVTKVKDEVFERFLQTVEEEDKVVKEVGHKDEAKVGSIIKEVTDEVFQRFLHSVHIVKADLEEKIKQGNKGNAEKIEKLEEKPYNEIIRGIQEEKGKKYDEEATKEGKIAKGTEEIVKEVRDELFQRFIQSLEKLKGERKRKDVELKRIKENAKDKAEDEGEIKEYMVEEVKDEIFQRFLQTVEEVETGVEKMLKEERDIEELANGQVKSYNNNDSEIKEEVGELREKYKEEAKSLEGEIKEVKELIKEVKDDVFQRFIQSVRKKEEERAGKNKEYKEEIKNEIVKVIKDEILQRFLQVLKNDEAGVGKKVNEGNVEKLEELKEKLYEIVSRDTDEANGEHREKVKRIEAKQNEIQEIVNEVKDEVLQRLIHSEEKLEKRIASKVAEFTEVKENDKVKEKPKGEMKEITEIVTELKKEVFKRFVQSVENIEAEVKEKVEEVREETVKKLEDFQKPYRIHSREIEVEGELSELGEKYNKEVKEESEWKIKEDMVQEVKDKVFQRFIQSLERVETGVEKPEDNLEGELGEKNDGKVKEREIKEVNEIVSKVKDDMFLRFIQSVEDYEKKKSEIREFKKVQEKPYDAVSKGIQEVKGKLGEKHKEGPEGKIKEVQEIVNEVFQRFLLGKVIDIAEFERNINENREGKDEELDEVLDSPYVKVGREIQKVKEESGEKLKKQDEETKEVKDIVKEVKDEVFERFLQSVKKFKREREGKDKELKEVQEKTHDKVKEGYEEFKGEFADKLNETVKYKLEQEMQKLKKSIEEVDREYKIKVEELEKELDDEIFQQFLRSVKLFQENPDEKGTNQLEIVKREVVKIIKEKVEDKFDKKYIAKVKGENGATDGKVEEVAKISGFKYNLKQKSLKCAKTFFTWLKKLKEKTLKVNNITKKRVGLHDEVAHTKLIDHDVNKKYLEVEVKDEWKDKGQQERVEGELEGEIFKHRVEKFIEIDLRNNLETKEISEGEAVQEEKELYDINSETAKGKKAAVEGKVVEGTADKEKYKEEDPVEKNFQLNKAVFKEKGVDNKGNSDRESVKSEDKLDTGVNKTVKEKVEGPSAEDGKRVEGNVELRVIAEVKEANVAELNETIGQKLEHVKRVTEADDDGKVEAKKEKKGDIKQKGSKCANHFINKIQYTAKRAIDAIKIKFGMKDFIKLKEKKAEGEKDHPETVNEFEAKHHVRGDLKKKGLKCAKKVFVILKKIKEETKNTKDLVKKKVGLHDVVKVEEIDITLGEQSEKRAILGKVKIEENQRNVEEKDNILIFKGEKGVEIKETVEIRYEDVQGEIREIVAQLLDKVDKVVEKTVDEDVKETVEQVAKEDVQNEINEEVERKYQHKPVVQEELHREGEEVKEDLISVKQIIGEGHENFERKGEKVKVVKKGVTEIVKQGVKEGIQTKDEEDEQEVQKKLQLKEEEGKEKNGEFQNKGDDVKETVEVGNDLRREVQEDFERKGDKFKGKDAEISEEDIDEHKIFVQREAGGKLSMKGKYTDDEKDSEILQEKAKEFALKDEGNIKSNKNKGLLKWAHVILTPFKKLLEKTKRTFDKLKKNKILLKDGLSHNKSVESAVEGKSEWKGQELEEYGQVDAKEEAKDHSGEVFEDDVKKVFGTKRNEIQGQISQVIDVVERKDEVKVKVIDNIKENAEEKVDLKGEEFKEFKKEVRNDNQRHDEEVRGEAKEVEELRGEVKEELKQKAKGEVIGKIKEVGQEFEVVKNEVKETGRICEKDKERVPEEVKEGGSVEVEEFQDRDIPKDIEEVVNENVQNDIQKEDERRDVGEFNEVVQGKVLDVPAALKDDIQEEEESIVKQDVEEAMKGKILDKLLENMKDEDLEKNKEIKKDKKKDKAKNKKKDKTKGETNKPVKRKKPGSKENDWFIQQYEKFIGKRRKIETDPATVVGHLRMKAIARFTPEDLLYRPKPVLKESLFLSWEGPPVPKCGCPLRECFCTGEVVKKKNTCNRIIKESKAVFAYLCKWMPGVRGKSDAMDLYRRLEARLAAEVEVYREIESDGLR</sequence>
<feature type="compositionally biased region" description="Basic residues" evidence="2">
    <location>
        <begin position="3729"/>
        <end position="3742"/>
    </location>
</feature>
<feature type="region of interest" description="Disordered" evidence="2">
    <location>
        <begin position="3723"/>
        <end position="3758"/>
    </location>
</feature>
<protein>
    <submittedName>
        <fullName evidence="4">Jg24207 protein</fullName>
    </submittedName>
</protein>
<comment type="caution">
    <text evidence="4">The sequence shown here is derived from an EMBL/GenBank/DDBJ whole genome shotgun (WGS) entry which is preliminary data.</text>
</comment>
<feature type="compositionally biased region" description="Basic and acidic residues" evidence="2">
    <location>
        <begin position="3455"/>
        <end position="3468"/>
    </location>
</feature>
<accession>A0A8S4RTP3</accession>
<feature type="compositionally biased region" description="Basic and acidic residues" evidence="2">
    <location>
        <begin position="3476"/>
        <end position="3485"/>
    </location>
</feature>
<dbReference type="InterPro" id="IPR016137">
    <property type="entry name" value="RGS"/>
</dbReference>
<reference evidence="4" key="1">
    <citation type="submission" date="2022-03" db="EMBL/GenBank/DDBJ databases">
        <authorList>
            <person name="Lindestad O."/>
        </authorList>
    </citation>
    <scope>NUCLEOTIDE SEQUENCE</scope>
</reference>
<feature type="compositionally biased region" description="Basic and acidic residues" evidence="2">
    <location>
        <begin position="96"/>
        <end position="109"/>
    </location>
</feature>
<organism evidence="4 5">
    <name type="scientific">Pararge aegeria aegeria</name>
    <dbReference type="NCBI Taxonomy" id="348720"/>
    <lineage>
        <taxon>Eukaryota</taxon>
        <taxon>Metazoa</taxon>
        <taxon>Ecdysozoa</taxon>
        <taxon>Arthropoda</taxon>
        <taxon>Hexapoda</taxon>
        <taxon>Insecta</taxon>
        <taxon>Pterygota</taxon>
        <taxon>Neoptera</taxon>
        <taxon>Endopterygota</taxon>
        <taxon>Lepidoptera</taxon>
        <taxon>Glossata</taxon>
        <taxon>Ditrysia</taxon>
        <taxon>Papilionoidea</taxon>
        <taxon>Nymphalidae</taxon>
        <taxon>Satyrinae</taxon>
        <taxon>Satyrini</taxon>
        <taxon>Parargina</taxon>
        <taxon>Pararge</taxon>
    </lineage>
</organism>